<keyword evidence="11 13" id="KW-0539">Nucleus</keyword>
<sequence>MKRKLASHGGGGSRKKARRAVHAARAVDQSASATPAATDHPVLRRLYPQVLTLRHYLLSRLSASSKSRRRRISQLGQADAAQDASSTHNVDNELGQLLDAALVGISSKTSTGCEEQVVKERDQDIDIFTQQRSQATNGGTFKPGYFQQSEIVDFVVWCLFRRSTAHKPSHLLCHGFQRSGHTHVPHPVDKDPDSSIPGLVARYPNSNVQSLKKPLWCRLNALLGQGGDCIMMDLLLHSSIFIPVDDNLGNYYQLSGMPLSELKLDRISTDTPANPETNLGASRKPVNSISTDRSPGTIVFVRSRMLYAKAALNAKGGVRFGMRHIHVLNRFPRREDSQQTGVPLSAKPEWGKNKLQPTGNAFAAPEPADHNRKDDTSNPNTRTVEQTCFTDMACPTAHVSAFCRAVTSKVIPHGFWGSDNNKRTIMYWIDQFISLRRFETITLHQVTQEFQIVTLAWLQLPGQDATTKLAQSDFSKRKEVFFEFVYWFFDSFLVPLIRTNFHVTESNVHRHRLFYFRHDVWHLLTEPALMTLRLSMFEEMPTERITKHLSARQLGFSKIRLLPKKYGFRTIMNLKRRQQVLRNGVMSLGRSINTVMTPVFNAVTYEKSQQADRFGCSLFSVGDMFPKLAAFKASLRERHLGNSPLYFAKVDVQSCFDTIPQSRLVSMIDSLMSLQAYQTGKHVEISPMGPLQRLDGQHVDPMPLTRYVAHSGAAAYMNSFSELVQNKLVGTKANTVFVNTNLHRVETKDDLMQLLREHVERNLVKIGKRYYRQKTGIPQGSVLSSILCNFFYAELERDVLSFVLDNDCLLLRLLDDFLLITINREHAERFMRVMHRGHEDYGVVVKTAKSLANFDVVTDDGHQVPRSASQVSFPYCGVFIDTQTLEVSKKTDPSAMAGQ</sequence>
<dbReference type="Pfam" id="PF00078">
    <property type="entry name" value="RVT_1"/>
    <property type="match status" value="1"/>
</dbReference>
<organism evidence="16 17">
    <name type="scientific">Neocucurbitaria cava</name>
    <dbReference type="NCBI Taxonomy" id="798079"/>
    <lineage>
        <taxon>Eukaryota</taxon>
        <taxon>Fungi</taxon>
        <taxon>Dikarya</taxon>
        <taxon>Ascomycota</taxon>
        <taxon>Pezizomycotina</taxon>
        <taxon>Dothideomycetes</taxon>
        <taxon>Pleosporomycetidae</taxon>
        <taxon>Pleosporales</taxon>
        <taxon>Pleosporineae</taxon>
        <taxon>Cucurbitariaceae</taxon>
        <taxon>Neocucurbitaria</taxon>
    </lineage>
</organism>
<keyword evidence="6 13" id="KW-0548">Nucleotidyltransferase</keyword>
<evidence type="ECO:0000313" key="16">
    <source>
        <dbReference type="EMBL" id="KAJ4370611.1"/>
    </source>
</evidence>
<accession>A0A9W8YAY4</accession>
<evidence type="ECO:0000256" key="8">
    <source>
        <dbReference type="ARBA" id="ARBA00022842"/>
    </source>
</evidence>
<evidence type="ECO:0000256" key="13">
    <source>
        <dbReference type="RuleBase" id="RU365061"/>
    </source>
</evidence>
<dbReference type="InterPro" id="IPR000477">
    <property type="entry name" value="RT_dom"/>
</dbReference>
<keyword evidence="8 13" id="KW-0460">Magnesium</keyword>
<dbReference type="GO" id="GO:0007004">
    <property type="term" value="P:telomere maintenance via telomerase"/>
    <property type="evidence" value="ECO:0007669"/>
    <property type="project" value="TreeGrafter"/>
</dbReference>
<evidence type="ECO:0000313" key="17">
    <source>
        <dbReference type="Proteomes" id="UP001140560"/>
    </source>
</evidence>
<keyword evidence="17" id="KW-1185">Reference proteome</keyword>
<proteinExistence type="inferred from homology"/>
<dbReference type="GO" id="GO:0000781">
    <property type="term" value="C:chromosome, telomeric region"/>
    <property type="evidence" value="ECO:0007669"/>
    <property type="project" value="UniProtKB-SubCell"/>
</dbReference>
<gene>
    <name evidence="16" type="primary">EST2</name>
    <name evidence="16" type="ORF">N0V83_005132</name>
</gene>
<evidence type="ECO:0000256" key="9">
    <source>
        <dbReference type="ARBA" id="ARBA00022895"/>
    </source>
</evidence>
<dbReference type="EMBL" id="JAPEUY010000008">
    <property type="protein sequence ID" value="KAJ4370611.1"/>
    <property type="molecule type" value="Genomic_DNA"/>
</dbReference>
<evidence type="ECO:0000256" key="11">
    <source>
        <dbReference type="ARBA" id="ARBA00023242"/>
    </source>
</evidence>
<evidence type="ECO:0000256" key="1">
    <source>
        <dbReference type="ARBA" id="ARBA00008001"/>
    </source>
</evidence>
<feature type="region of interest" description="Disordered" evidence="14">
    <location>
        <begin position="1"/>
        <end position="36"/>
    </location>
</feature>
<dbReference type="PANTHER" id="PTHR12066:SF0">
    <property type="entry name" value="TELOMERASE REVERSE TRANSCRIPTASE"/>
    <property type="match status" value="1"/>
</dbReference>
<dbReference type="CDD" id="cd01648">
    <property type="entry name" value="TERT"/>
    <property type="match status" value="1"/>
</dbReference>
<protein>
    <recommendedName>
        <fullName evidence="3 13">Telomerase reverse transcriptase</fullName>
        <ecNumber evidence="2 13">2.7.7.49</ecNumber>
    </recommendedName>
    <alternativeName>
        <fullName evidence="13">Telomerase catalytic subunit</fullName>
    </alternativeName>
</protein>
<dbReference type="GO" id="GO:0070034">
    <property type="term" value="F:telomerase RNA binding"/>
    <property type="evidence" value="ECO:0007669"/>
    <property type="project" value="TreeGrafter"/>
</dbReference>
<dbReference type="OrthoDB" id="289721at2759"/>
<keyword evidence="4 13" id="KW-0158">Chromosome</keyword>
<dbReference type="Gene3D" id="3.30.70.2630">
    <property type="match status" value="1"/>
</dbReference>
<dbReference type="PROSITE" id="PS50878">
    <property type="entry name" value="RT_POL"/>
    <property type="match status" value="1"/>
</dbReference>
<keyword evidence="10 13" id="KW-0695">RNA-directed DNA polymerase</keyword>
<keyword evidence="9 13" id="KW-0779">Telomere</keyword>
<dbReference type="Proteomes" id="UP001140560">
    <property type="component" value="Unassembled WGS sequence"/>
</dbReference>
<name>A0A9W8YAY4_9PLEO</name>
<feature type="compositionally biased region" description="Basic and acidic residues" evidence="14">
    <location>
        <begin position="367"/>
        <end position="376"/>
    </location>
</feature>
<comment type="caution">
    <text evidence="16">The sequence shown here is derived from an EMBL/GenBank/DDBJ whole genome shotgun (WGS) entry which is preliminary data.</text>
</comment>
<evidence type="ECO:0000256" key="5">
    <source>
        <dbReference type="ARBA" id="ARBA00022679"/>
    </source>
</evidence>
<feature type="compositionally biased region" description="Basic residues" evidence="14">
    <location>
        <begin position="13"/>
        <end position="22"/>
    </location>
</feature>
<evidence type="ECO:0000259" key="15">
    <source>
        <dbReference type="PROSITE" id="PS50878"/>
    </source>
</evidence>
<dbReference type="Pfam" id="PF12009">
    <property type="entry name" value="Telomerase_RBD"/>
    <property type="match status" value="1"/>
</dbReference>
<evidence type="ECO:0000256" key="4">
    <source>
        <dbReference type="ARBA" id="ARBA00022454"/>
    </source>
</evidence>
<evidence type="ECO:0000256" key="6">
    <source>
        <dbReference type="ARBA" id="ARBA00022695"/>
    </source>
</evidence>
<evidence type="ECO:0000256" key="10">
    <source>
        <dbReference type="ARBA" id="ARBA00022918"/>
    </source>
</evidence>
<evidence type="ECO:0000256" key="12">
    <source>
        <dbReference type="ARBA" id="ARBA00048173"/>
    </source>
</evidence>
<feature type="domain" description="Reverse transcriptase" evidence="15">
    <location>
        <begin position="543"/>
        <end position="880"/>
    </location>
</feature>
<comment type="similarity">
    <text evidence="1 13">Belongs to the reverse transcriptase family. Telomerase subfamily.</text>
</comment>
<dbReference type="PRINTS" id="PR01365">
    <property type="entry name" value="TELOMERASERT"/>
</dbReference>
<dbReference type="GO" id="GO:0042162">
    <property type="term" value="F:telomeric DNA binding"/>
    <property type="evidence" value="ECO:0007669"/>
    <property type="project" value="TreeGrafter"/>
</dbReference>
<keyword evidence="5 13" id="KW-0808">Transferase</keyword>
<evidence type="ECO:0000256" key="14">
    <source>
        <dbReference type="SAM" id="MobiDB-lite"/>
    </source>
</evidence>
<dbReference type="AlphaFoldDB" id="A0A9W8YAY4"/>
<dbReference type="SMART" id="SM00975">
    <property type="entry name" value="Telomerase_RBD"/>
    <property type="match status" value="1"/>
</dbReference>
<keyword evidence="7 13" id="KW-0479">Metal-binding</keyword>
<dbReference type="GO" id="GO:0003720">
    <property type="term" value="F:telomerase activity"/>
    <property type="evidence" value="ECO:0007669"/>
    <property type="project" value="InterPro"/>
</dbReference>
<dbReference type="InterPro" id="IPR043502">
    <property type="entry name" value="DNA/RNA_pol_sf"/>
</dbReference>
<evidence type="ECO:0000256" key="3">
    <source>
        <dbReference type="ARBA" id="ARBA00016182"/>
    </source>
</evidence>
<feature type="region of interest" description="Disordered" evidence="14">
    <location>
        <begin position="68"/>
        <end position="87"/>
    </location>
</feature>
<dbReference type="GO" id="GO:0000333">
    <property type="term" value="C:telomerase catalytic core complex"/>
    <property type="evidence" value="ECO:0007669"/>
    <property type="project" value="TreeGrafter"/>
</dbReference>
<dbReference type="Gene3D" id="1.10.10.2210">
    <property type="match status" value="1"/>
</dbReference>
<comment type="function">
    <text evidence="13">Telomerase is a ribonucleoprotein enzyme essential for the replication of chromosome termini in most eukaryotes. It elongates telomeres. It is a reverse transcriptase that adds simple sequence repeats to chromosome ends by copying a template sequence within the RNA component of the enzyme.</text>
</comment>
<dbReference type="InterPro" id="IPR021891">
    <property type="entry name" value="Telomerase_RBD"/>
</dbReference>
<dbReference type="InterPro" id="IPR003545">
    <property type="entry name" value="Telomerase_RT"/>
</dbReference>
<dbReference type="Gene3D" id="3.10.10.20">
    <property type="match status" value="1"/>
</dbReference>
<comment type="subcellular location">
    <subcellularLocation>
        <location evidence="13">Nucleus</location>
    </subcellularLocation>
    <subcellularLocation>
        <location evidence="13">Chromosome</location>
        <location evidence="13">Telomere</location>
    </subcellularLocation>
</comment>
<evidence type="ECO:0000256" key="2">
    <source>
        <dbReference type="ARBA" id="ARBA00012493"/>
    </source>
</evidence>
<reference evidence="16" key="1">
    <citation type="submission" date="2022-10" db="EMBL/GenBank/DDBJ databases">
        <title>Tapping the CABI collections for fungal endophytes: first genome assemblies for Collariella, Neodidymelliopsis, Ascochyta clinopodiicola, Didymella pomorum, Didymosphaeria variabile, Neocosmospora piperis and Neocucurbitaria cava.</title>
        <authorList>
            <person name="Hill R."/>
        </authorList>
    </citation>
    <scope>NUCLEOTIDE SEQUENCE</scope>
    <source>
        <strain evidence="16">IMI 356814</strain>
    </source>
</reference>
<dbReference type="EC" id="2.7.7.49" evidence="2 13"/>
<evidence type="ECO:0000256" key="7">
    <source>
        <dbReference type="ARBA" id="ARBA00022723"/>
    </source>
</evidence>
<dbReference type="GO" id="GO:0046872">
    <property type="term" value="F:metal ion binding"/>
    <property type="evidence" value="ECO:0007669"/>
    <property type="project" value="UniProtKB-KW"/>
</dbReference>
<feature type="region of interest" description="Disordered" evidence="14">
    <location>
        <begin position="334"/>
        <end position="380"/>
    </location>
</feature>
<dbReference type="Gene3D" id="1.10.132.70">
    <property type="match status" value="1"/>
</dbReference>
<dbReference type="SUPFAM" id="SSF56672">
    <property type="entry name" value="DNA/RNA polymerases"/>
    <property type="match status" value="1"/>
</dbReference>
<comment type="catalytic activity">
    <reaction evidence="12 13">
        <text>DNA(n) + a 2'-deoxyribonucleoside 5'-triphosphate = DNA(n+1) + diphosphate</text>
        <dbReference type="Rhea" id="RHEA:22508"/>
        <dbReference type="Rhea" id="RHEA-COMP:17339"/>
        <dbReference type="Rhea" id="RHEA-COMP:17340"/>
        <dbReference type="ChEBI" id="CHEBI:33019"/>
        <dbReference type="ChEBI" id="CHEBI:61560"/>
        <dbReference type="ChEBI" id="CHEBI:173112"/>
        <dbReference type="EC" id="2.7.7.49"/>
    </reaction>
</comment>
<dbReference type="PANTHER" id="PTHR12066">
    <property type="entry name" value="TELOMERASE REVERSE TRANSCRIPTASE"/>
    <property type="match status" value="1"/>
</dbReference>